<evidence type="ECO:0000313" key="2">
    <source>
        <dbReference type="Proteomes" id="UP000075901"/>
    </source>
</evidence>
<proteinExistence type="predicted"/>
<protein>
    <submittedName>
        <fullName evidence="1">Uncharacterized protein</fullName>
    </submittedName>
</protein>
<dbReference type="Proteomes" id="UP000075901">
    <property type="component" value="Unassembled WGS sequence"/>
</dbReference>
<organism evidence="1 2">
    <name type="scientific">Anopheles maculatus</name>
    <dbReference type="NCBI Taxonomy" id="74869"/>
    <lineage>
        <taxon>Eukaryota</taxon>
        <taxon>Metazoa</taxon>
        <taxon>Ecdysozoa</taxon>
        <taxon>Arthropoda</taxon>
        <taxon>Hexapoda</taxon>
        <taxon>Insecta</taxon>
        <taxon>Pterygota</taxon>
        <taxon>Neoptera</taxon>
        <taxon>Endopterygota</taxon>
        <taxon>Diptera</taxon>
        <taxon>Nematocera</taxon>
        <taxon>Culicoidea</taxon>
        <taxon>Culicidae</taxon>
        <taxon>Anophelinae</taxon>
        <taxon>Anopheles</taxon>
        <taxon>Anopheles maculatus group</taxon>
    </lineage>
</organism>
<keyword evidence="2" id="KW-1185">Reference proteome</keyword>
<sequence>MRTYQKPPIGRRYGVGVGTDQLLKACKGTCEMVVCSPSEALFVESRFSKGSIADFYDKLDKDEAGRTFSIDDAAHGGLSRIENGMSGKGESIVAVASAACQRKYELLRQKGSESRSDLCCVWRYKLGEALRHIGVQRVLGVLQTQRAKEIDLPIVIY</sequence>
<evidence type="ECO:0000313" key="1">
    <source>
        <dbReference type="EnsemblMetazoa" id="AMAM003699-PA"/>
    </source>
</evidence>
<accession>A0A182SBY0</accession>
<dbReference type="EnsemblMetazoa" id="AMAM003699-RA">
    <property type="protein sequence ID" value="AMAM003699-PA"/>
    <property type="gene ID" value="AMAM003699"/>
</dbReference>
<name>A0A182SBY0_9DIPT</name>
<dbReference type="AlphaFoldDB" id="A0A182SBY0"/>
<reference evidence="2" key="1">
    <citation type="submission" date="2013-09" db="EMBL/GenBank/DDBJ databases">
        <title>The Genome Sequence of Anopheles maculatus species B.</title>
        <authorList>
            <consortium name="The Broad Institute Genomics Platform"/>
            <person name="Neafsey D.E."/>
            <person name="Besansky N."/>
            <person name="Howell P."/>
            <person name="Walton C."/>
            <person name="Young S.K."/>
            <person name="Zeng Q."/>
            <person name="Gargeya S."/>
            <person name="Fitzgerald M."/>
            <person name="Haas B."/>
            <person name="Abouelleil A."/>
            <person name="Allen A.W."/>
            <person name="Alvarado L."/>
            <person name="Arachchi H.M."/>
            <person name="Berlin A.M."/>
            <person name="Chapman S.B."/>
            <person name="Gainer-Dewar J."/>
            <person name="Goldberg J."/>
            <person name="Griggs A."/>
            <person name="Gujja S."/>
            <person name="Hansen M."/>
            <person name="Howarth C."/>
            <person name="Imamovic A."/>
            <person name="Ireland A."/>
            <person name="Larimer J."/>
            <person name="McCowan C."/>
            <person name="Murphy C."/>
            <person name="Pearson M."/>
            <person name="Poon T.W."/>
            <person name="Priest M."/>
            <person name="Roberts A."/>
            <person name="Saif S."/>
            <person name="Shea T."/>
            <person name="Sisk P."/>
            <person name="Sykes S."/>
            <person name="Wortman J."/>
            <person name="Nusbaum C."/>
            <person name="Birren B."/>
        </authorList>
    </citation>
    <scope>NUCLEOTIDE SEQUENCE [LARGE SCALE GENOMIC DNA]</scope>
    <source>
        <strain evidence="2">maculatus3</strain>
    </source>
</reference>
<reference evidence="1" key="2">
    <citation type="submission" date="2020-05" db="UniProtKB">
        <authorList>
            <consortium name="EnsemblMetazoa"/>
        </authorList>
    </citation>
    <scope>IDENTIFICATION</scope>
    <source>
        <strain evidence="1">maculatus3</strain>
    </source>
</reference>
<dbReference type="VEuPathDB" id="VectorBase:AMAM003699"/>